<dbReference type="SUPFAM" id="SSF58104">
    <property type="entry name" value="Methyl-accepting chemotaxis protein (MCP) signaling domain"/>
    <property type="match status" value="1"/>
</dbReference>
<dbReference type="FunFam" id="1.10.287.950:FF:000001">
    <property type="entry name" value="Methyl-accepting chemotaxis sensory transducer"/>
    <property type="match status" value="1"/>
</dbReference>
<evidence type="ECO:0000256" key="12">
    <source>
        <dbReference type="SAM" id="SignalP"/>
    </source>
</evidence>
<evidence type="ECO:0000256" key="6">
    <source>
        <dbReference type="ARBA" id="ARBA00022989"/>
    </source>
</evidence>
<dbReference type="CDD" id="cd12913">
    <property type="entry name" value="PDC1_MCP_like"/>
    <property type="match status" value="1"/>
</dbReference>
<feature type="domain" description="Methyl-accepting transducer" evidence="13">
    <location>
        <begin position="355"/>
        <end position="591"/>
    </location>
</feature>
<dbReference type="CDD" id="cd12912">
    <property type="entry name" value="PDC2_MCP_like"/>
    <property type="match status" value="1"/>
</dbReference>
<dbReference type="Pfam" id="PF00672">
    <property type="entry name" value="HAMP"/>
    <property type="match status" value="1"/>
</dbReference>
<evidence type="ECO:0000256" key="1">
    <source>
        <dbReference type="ARBA" id="ARBA00004651"/>
    </source>
</evidence>
<evidence type="ECO:0000256" key="10">
    <source>
        <dbReference type="PROSITE-ProRule" id="PRU00284"/>
    </source>
</evidence>
<keyword evidence="8 10" id="KW-0807">Transducer</keyword>
<dbReference type="GO" id="GO:0006935">
    <property type="term" value="P:chemotaxis"/>
    <property type="evidence" value="ECO:0007669"/>
    <property type="project" value="UniProtKB-KW"/>
</dbReference>
<dbReference type="CDD" id="cd11386">
    <property type="entry name" value="MCP_signal"/>
    <property type="match status" value="1"/>
</dbReference>
<dbReference type="Proteomes" id="UP000510934">
    <property type="component" value="Chromosome"/>
</dbReference>
<dbReference type="SMART" id="SM00283">
    <property type="entry name" value="MA"/>
    <property type="match status" value="1"/>
</dbReference>
<dbReference type="PROSITE" id="PS50885">
    <property type="entry name" value="HAMP"/>
    <property type="match status" value="1"/>
</dbReference>
<organism evidence="15 16">
    <name type="scientific">Pseudomonas putida</name>
    <name type="common">Arthrobacter siderocapsulatus</name>
    <dbReference type="NCBI Taxonomy" id="303"/>
    <lineage>
        <taxon>Bacteria</taxon>
        <taxon>Pseudomonadati</taxon>
        <taxon>Pseudomonadota</taxon>
        <taxon>Gammaproteobacteria</taxon>
        <taxon>Pseudomonadales</taxon>
        <taxon>Pseudomonadaceae</taxon>
        <taxon>Pseudomonas</taxon>
    </lineage>
</organism>
<dbReference type="InterPro" id="IPR004089">
    <property type="entry name" value="MCPsignal_dom"/>
</dbReference>
<dbReference type="GO" id="GO:0004888">
    <property type="term" value="F:transmembrane signaling receptor activity"/>
    <property type="evidence" value="ECO:0007669"/>
    <property type="project" value="InterPro"/>
</dbReference>
<keyword evidence="7 11" id="KW-0472">Membrane</keyword>
<dbReference type="Gene3D" id="3.30.450.20">
    <property type="entry name" value="PAS domain"/>
    <property type="match status" value="2"/>
</dbReference>
<evidence type="ECO:0000256" key="11">
    <source>
        <dbReference type="SAM" id="Phobius"/>
    </source>
</evidence>
<evidence type="ECO:0000256" key="8">
    <source>
        <dbReference type="ARBA" id="ARBA00023224"/>
    </source>
</evidence>
<keyword evidence="2" id="KW-1003">Cell membrane</keyword>
<keyword evidence="6 11" id="KW-1133">Transmembrane helix</keyword>
<evidence type="ECO:0000256" key="2">
    <source>
        <dbReference type="ARBA" id="ARBA00022475"/>
    </source>
</evidence>
<accession>A0A7D5W0W9</accession>
<evidence type="ECO:0000259" key="14">
    <source>
        <dbReference type="PROSITE" id="PS50885"/>
    </source>
</evidence>
<dbReference type="PROSITE" id="PS50111">
    <property type="entry name" value="CHEMOTAXIS_TRANSDUC_2"/>
    <property type="match status" value="1"/>
</dbReference>
<dbReference type="InterPro" id="IPR003660">
    <property type="entry name" value="HAMP_dom"/>
</dbReference>
<dbReference type="SMART" id="SM00304">
    <property type="entry name" value="HAMP"/>
    <property type="match status" value="1"/>
</dbReference>
<evidence type="ECO:0000256" key="9">
    <source>
        <dbReference type="ARBA" id="ARBA00029447"/>
    </source>
</evidence>
<evidence type="ECO:0000256" key="4">
    <source>
        <dbReference type="ARBA" id="ARBA00022500"/>
    </source>
</evidence>
<gene>
    <name evidence="15" type="ORF">H0H12_11010</name>
</gene>
<dbReference type="AlphaFoldDB" id="A0A7D5W0W9"/>
<name>A0A7D5W0W9_PSEPU</name>
<dbReference type="GO" id="GO:0005886">
    <property type="term" value="C:plasma membrane"/>
    <property type="evidence" value="ECO:0007669"/>
    <property type="project" value="UniProtKB-SubCell"/>
</dbReference>
<reference evidence="15 16" key="1">
    <citation type="journal article" date="2009" name="Mikrobiologiia">
        <title>[Phenanthren biodegradation and interaction of Pseudomonas putida BS3701 and Burkholderia sp.BS3702 in plant rhizosphere].</title>
        <authorList>
            <person name="Ovchinnikova A.A."/>
            <person name="Vetrova A.A."/>
            <person name="Filonov A.E."/>
            <person name="Boronin A.M."/>
        </authorList>
    </citation>
    <scope>NUCLEOTIDE SEQUENCE [LARGE SCALE GENOMIC DNA]</scope>
    <source>
        <strain evidence="15 16">BS3701</strain>
    </source>
</reference>
<dbReference type="Pfam" id="PF00015">
    <property type="entry name" value="MCPsignal"/>
    <property type="match status" value="1"/>
</dbReference>
<evidence type="ECO:0000256" key="3">
    <source>
        <dbReference type="ARBA" id="ARBA00022481"/>
    </source>
</evidence>
<keyword evidence="5 11" id="KW-0812">Transmembrane</keyword>
<dbReference type="EMBL" id="CP059052">
    <property type="protein sequence ID" value="QLJ16409.1"/>
    <property type="molecule type" value="Genomic_DNA"/>
</dbReference>
<evidence type="ECO:0000313" key="15">
    <source>
        <dbReference type="EMBL" id="QLJ16409.1"/>
    </source>
</evidence>
<evidence type="ECO:0000256" key="5">
    <source>
        <dbReference type="ARBA" id="ARBA00022692"/>
    </source>
</evidence>
<dbReference type="Pfam" id="PF02743">
    <property type="entry name" value="dCache_1"/>
    <property type="match status" value="1"/>
</dbReference>
<dbReference type="InterPro" id="IPR033479">
    <property type="entry name" value="dCache_1"/>
</dbReference>
<feature type="transmembrane region" description="Helical" evidence="11">
    <location>
        <begin position="272"/>
        <end position="299"/>
    </location>
</feature>
<evidence type="ECO:0000259" key="13">
    <source>
        <dbReference type="PROSITE" id="PS50111"/>
    </source>
</evidence>
<evidence type="ECO:0000256" key="7">
    <source>
        <dbReference type="ARBA" id="ARBA00023136"/>
    </source>
</evidence>
<feature type="chain" id="PRO_5027684154" evidence="12">
    <location>
        <begin position="26"/>
        <end position="627"/>
    </location>
</feature>
<dbReference type="PRINTS" id="PR00260">
    <property type="entry name" value="CHEMTRNSDUCR"/>
</dbReference>
<dbReference type="Gene3D" id="1.10.287.950">
    <property type="entry name" value="Methyl-accepting chemotaxis protein"/>
    <property type="match status" value="1"/>
</dbReference>
<dbReference type="InterPro" id="IPR004090">
    <property type="entry name" value="Chemotax_Me-accpt_rcpt"/>
</dbReference>
<comment type="subcellular location">
    <subcellularLocation>
        <location evidence="1">Cell membrane</location>
        <topology evidence="1">Multi-pass membrane protein</topology>
    </subcellularLocation>
</comment>
<keyword evidence="12" id="KW-0732">Signal</keyword>
<dbReference type="PANTHER" id="PTHR32089:SF39">
    <property type="entry name" value="METHYL-ACCEPTING CHEMOTAXIS PROTEIN HLYB"/>
    <property type="match status" value="1"/>
</dbReference>
<feature type="signal peptide" evidence="12">
    <location>
        <begin position="1"/>
        <end position="25"/>
    </location>
</feature>
<dbReference type="CDD" id="cd06225">
    <property type="entry name" value="HAMP"/>
    <property type="match status" value="1"/>
</dbReference>
<keyword evidence="4" id="KW-0145">Chemotaxis</keyword>
<comment type="similarity">
    <text evidence="9">Belongs to the methyl-accepting chemotaxis (MCP) protein family.</text>
</comment>
<dbReference type="SUPFAM" id="SSF103190">
    <property type="entry name" value="Sensory domain-like"/>
    <property type="match status" value="1"/>
</dbReference>
<keyword evidence="3" id="KW-0488">Methylation</keyword>
<feature type="domain" description="HAMP" evidence="14">
    <location>
        <begin position="296"/>
        <end position="350"/>
    </location>
</feature>
<proteinExistence type="inferred from homology"/>
<dbReference type="GO" id="GO:0007165">
    <property type="term" value="P:signal transduction"/>
    <property type="evidence" value="ECO:0007669"/>
    <property type="project" value="UniProtKB-KW"/>
</dbReference>
<evidence type="ECO:0000313" key="16">
    <source>
        <dbReference type="Proteomes" id="UP000510934"/>
    </source>
</evidence>
<sequence length="627" mass="67483">MKLMFSHKIIISAALVVAASFASFAAYNDMLQRDALYRGIETKLSGVSNSTANGISQWMSGRLLLLDSLKELLAGSPAPEKLIFVLDQSVLRSVFSFTYFGNAEGEFFIRPQDEMPSGYDARTRPWYKAAEAQKHTVLIEPYRDDTNGKLMLTVAAPVINRGSVQGVVAGDLPLDTVEKMLSSVELKGMGYAFLVDSDGKILVHPNRDLLMKDFTSVYAGGKNGFGSELHEVQQAGKRELVMFAAIHGLPAVKWYVGLALDKDKAFQELAGFRFAAVIATSITVAATILLLGVMIYWLMHPLRRMSVAMKDVARGEGDLTKRLEVKSQDEFGMLAQDFNVFVGRIHDSIRDVSTATELVFTEVKLVTTSSAGSLSMSGEQAQRTDSVAAAIHELGAAAQEIARNAGDASVQAAKARSQSHEGGQVVAGTISKMGDLSDNLRLASGSIESLNDKTVSIGRILEVIKGISEQTNLLALNAAIEAARAGEAGRGFAVVADEVRSLAYRTQASTQEIHVMIDELQAGAQEAVNRMEVSGHLSEQGMAVANEAGACLHVINHHVGDIDGMNQAVATATEEQSSVIESLNVDIAQIISLNTENVKNLQSTLSACENLQSQIERLRGLVASFRT</sequence>
<dbReference type="InterPro" id="IPR029151">
    <property type="entry name" value="Sensor-like_sf"/>
</dbReference>
<protein>
    <submittedName>
        <fullName evidence="15">Methyl-accepting chemotaxis protein</fullName>
    </submittedName>
</protein>
<dbReference type="PANTHER" id="PTHR32089">
    <property type="entry name" value="METHYL-ACCEPTING CHEMOTAXIS PROTEIN MCPB"/>
    <property type="match status" value="1"/>
</dbReference>